<dbReference type="GO" id="GO:0000932">
    <property type="term" value="C:P-body"/>
    <property type="evidence" value="ECO:0007669"/>
    <property type="project" value="TreeGrafter"/>
</dbReference>
<dbReference type="eggNOG" id="KOG2102">
    <property type="taxonomic scope" value="Eukaryota"/>
</dbReference>
<feature type="compositionally biased region" description="Low complexity" evidence="2">
    <location>
        <begin position="66"/>
        <end position="94"/>
    </location>
</feature>
<evidence type="ECO:0000256" key="1">
    <source>
        <dbReference type="ARBA" id="ARBA00005785"/>
    </source>
</evidence>
<feature type="domain" description="RNB" evidence="3">
    <location>
        <begin position="564"/>
        <end position="892"/>
    </location>
</feature>
<evidence type="ECO:0000313" key="5">
    <source>
        <dbReference type="Proteomes" id="UP000014254"/>
    </source>
</evidence>
<dbReference type="InterPro" id="IPR001900">
    <property type="entry name" value="RNase_II/R"/>
</dbReference>
<keyword evidence="5" id="KW-1185">Reference proteome</keyword>
<evidence type="ECO:0000313" key="4">
    <source>
        <dbReference type="EMBL" id="EPB83540.1"/>
    </source>
</evidence>
<comment type="similarity">
    <text evidence="1">Belongs to the RNR ribonuclease family.</text>
</comment>
<dbReference type="GO" id="GO:0003723">
    <property type="term" value="F:RNA binding"/>
    <property type="evidence" value="ECO:0007669"/>
    <property type="project" value="InterPro"/>
</dbReference>
<dbReference type="InterPro" id="IPR041505">
    <property type="entry name" value="Dis3_CSD2"/>
</dbReference>
<dbReference type="Gene3D" id="2.40.50.140">
    <property type="entry name" value="Nucleic acid-binding proteins"/>
    <property type="match status" value="1"/>
</dbReference>
<proteinExistence type="inferred from homology"/>
<organism evidence="4 5">
    <name type="scientific">Mucor circinelloides f. circinelloides (strain 1006PhL)</name>
    <name type="common">Mucormycosis agent</name>
    <name type="synonym">Calyptromyces circinelloides</name>
    <dbReference type="NCBI Taxonomy" id="1220926"/>
    <lineage>
        <taxon>Eukaryota</taxon>
        <taxon>Fungi</taxon>
        <taxon>Fungi incertae sedis</taxon>
        <taxon>Mucoromycota</taxon>
        <taxon>Mucoromycotina</taxon>
        <taxon>Mucoromycetes</taxon>
        <taxon>Mucorales</taxon>
        <taxon>Mucorineae</taxon>
        <taxon>Mucoraceae</taxon>
        <taxon>Mucor</taxon>
    </lineage>
</organism>
<dbReference type="SUPFAM" id="SSF50249">
    <property type="entry name" value="Nucleic acid-binding proteins"/>
    <property type="match status" value="2"/>
</dbReference>
<dbReference type="PANTHER" id="PTHR23355:SF9">
    <property type="entry name" value="DIS3-LIKE EXONUCLEASE 2"/>
    <property type="match status" value="1"/>
</dbReference>
<evidence type="ECO:0000259" key="3">
    <source>
        <dbReference type="SMART" id="SM00955"/>
    </source>
</evidence>
<sequence length="1146" mass="128798">MNHETLEQQTAPESTRGLFDVPEMPSRSFSDKRRTFHGLSANQFDSSNRNRQPVSMMPSPRHQRSRSSVNSEIVVSSSKSTNSLLNTNNTGNGNKNRRSFVGLHTLKEEMTVDNLQDMINTLKTLPPIISPTPAATTSSKLERRTSDENIFLSREAALAEAEAKLMGTFNRRDDSNNSIKKRASLQQLPVLNENGESFVMDHSNINKRASMNSKSLSLSLNGNSGNGGNSDNRKSMNRRSSRNFDEWRNSNASINSNANASNRSSFSLVPFTPTRVNFSRDDANPHQRRPLFIAHLPFSALTPLFRARQLVRGILRVNKRNRSDAYVSCDELDGGDIYICGSRDRNRALEGDVVAVRLVNVEKVIREKQEKEDAKLARNHGQAKTRLPDEEDENEIVFGGDEEIDAVKPKYAGVVVAILERAQNQVFSGTLTLMRPNNKRAALQQQEEEESGKKEVPRIVWFKATDKRVPLIAIPIEQVPQDFVENNESYKNRLFVGSIKRWPITSLHPFGTLERELGILTDLDVQIKAILADNNVSDVPFTDAVMECVPPSPFQFTPPEDGSRRDLTVDQHRMITIDPAGSTIFEDGLSIVRLGDDTFEVGVHVADISYFIKPHSPLDKEARARAVRVTLDQKEVPMLPTELSDVANFTLNELKPAFSVIWKLSSDGMLLDTWFGKTVVKSSAQLTYEDAQQMVDGDEDNDIDNDVRMLYSIAQCLFKARYTKDAMSLSRQNLTFDDPNQPTQVTISNSRPDIVKIVKEFLFMANKCVAQKISSQYPEQALLRRQAPPNSRKIHELRDYALRYLGVQLNISNAISIQESVQEIQDDELRQLVSILVLKTMQPPKYFCTGTFDILKYSHFATGVPLFTHFTAPLRRYADIVVHRQLESALTGDKHFYLDRDTVQKLAQHCNVKKEASLAAREQSKLLSLALYFVHKDSQQPQVNQHQAVVTGTQVTTTVYGEARVIAVMEDYFDVSLPEFGMERRIHLANLPLWRHQYDPHDRALTMFWKQGVIPSTGLQQQWSLSDDEYEEEELLSTYPEQSQSNTSTSSTNSSSNLSLENNKQFEAIALAAAKAGIVSSPNGGSKKSATKRASIISSRLSASTGYSSEQSSQTIKALDKIRVMLTIEMVRTPPLIRVFAANPYA</sequence>
<feature type="compositionally biased region" description="Polar residues" evidence="2">
    <location>
        <begin position="40"/>
        <end position="53"/>
    </location>
</feature>
<feature type="region of interest" description="Disordered" evidence="2">
    <location>
        <begin position="1"/>
        <end position="98"/>
    </location>
</feature>
<dbReference type="GO" id="GO:0000175">
    <property type="term" value="F:3'-5'-RNA exonuclease activity"/>
    <property type="evidence" value="ECO:0007669"/>
    <property type="project" value="TreeGrafter"/>
</dbReference>
<reference evidence="5" key="1">
    <citation type="submission" date="2013-05" db="EMBL/GenBank/DDBJ databases">
        <title>The Genome sequence of Mucor circinelloides f. circinelloides 1006PhL.</title>
        <authorList>
            <consortium name="The Broad Institute Genomics Platform"/>
            <person name="Cuomo C."/>
            <person name="Earl A."/>
            <person name="Findley K."/>
            <person name="Lee S.C."/>
            <person name="Walker B."/>
            <person name="Young S."/>
            <person name="Zeng Q."/>
            <person name="Gargeya S."/>
            <person name="Fitzgerald M."/>
            <person name="Haas B."/>
            <person name="Abouelleil A."/>
            <person name="Allen A.W."/>
            <person name="Alvarado L."/>
            <person name="Arachchi H.M."/>
            <person name="Berlin A.M."/>
            <person name="Chapman S.B."/>
            <person name="Gainer-Dewar J."/>
            <person name="Goldberg J."/>
            <person name="Griggs A."/>
            <person name="Gujja S."/>
            <person name="Hansen M."/>
            <person name="Howarth C."/>
            <person name="Imamovic A."/>
            <person name="Ireland A."/>
            <person name="Larimer J."/>
            <person name="McCowan C."/>
            <person name="Murphy C."/>
            <person name="Pearson M."/>
            <person name="Poon T.W."/>
            <person name="Priest M."/>
            <person name="Roberts A."/>
            <person name="Saif S."/>
            <person name="Shea T."/>
            <person name="Sisk P."/>
            <person name="Sykes S."/>
            <person name="Wortman J."/>
            <person name="Nusbaum C."/>
            <person name="Birren B."/>
        </authorList>
    </citation>
    <scope>NUCLEOTIDE SEQUENCE [LARGE SCALE GENOMIC DNA]</scope>
    <source>
        <strain evidence="5">1006PhL</strain>
    </source>
</reference>
<evidence type="ECO:0000256" key="2">
    <source>
        <dbReference type="SAM" id="MobiDB-lite"/>
    </source>
</evidence>
<dbReference type="Gene3D" id="2.40.50.690">
    <property type="match status" value="1"/>
</dbReference>
<dbReference type="VEuPathDB" id="FungiDB:HMPREF1544_09701"/>
<dbReference type="InterPro" id="IPR050180">
    <property type="entry name" value="RNR_Ribonuclease"/>
</dbReference>
<protein>
    <recommendedName>
        <fullName evidence="3">RNB domain-containing protein</fullName>
    </recommendedName>
</protein>
<feature type="region of interest" description="Disordered" evidence="2">
    <location>
        <begin position="215"/>
        <end position="259"/>
    </location>
</feature>
<dbReference type="EMBL" id="KE124067">
    <property type="protein sequence ID" value="EPB83540.1"/>
    <property type="molecule type" value="Genomic_DNA"/>
</dbReference>
<feature type="region of interest" description="Disordered" evidence="2">
    <location>
        <begin position="372"/>
        <end position="391"/>
    </location>
</feature>
<gene>
    <name evidence="4" type="ORF">HMPREF1544_09701</name>
</gene>
<dbReference type="FunFam" id="2.40.50.700:FF:000002">
    <property type="entry name" value="Cell wall biogenesis protein"/>
    <property type="match status" value="1"/>
</dbReference>
<dbReference type="AlphaFoldDB" id="S2JUR3"/>
<dbReference type="Pfam" id="PF17877">
    <property type="entry name" value="Dis3l2_C_term"/>
    <property type="match status" value="1"/>
</dbReference>
<dbReference type="Pfam" id="PF17849">
    <property type="entry name" value="OB_Dis3"/>
    <property type="match status" value="1"/>
</dbReference>
<dbReference type="OMA" id="SIKRWPV"/>
<feature type="compositionally biased region" description="Low complexity" evidence="2">
    <location>
        <begin position="1041"/>
        <end position="1058"/>
    </location>
</feature>
<dbReference type="GO" id="GO:0006402">
    <property type="term" value="P:mRNA catabolic process"/>
    <property type="evidence" value="ECO:0007669"/>
    <property type="project" value="TreeGrafter"/>
</dbReference>
<dbReference type="InterPro" id="IPR012340">
    <property type="entry name" value="NA-bd_OB-fold"/>
</dbReference>
<dbReference type="Gene3D" id="2.40.50.700">
    <property type="match status" value="1"/>
</dbReference>
<dbReference type="InParanoid" id="S2JUR3"/>
<dbReference type="SMART" id="SM00955">
    <property type="entry name" value="RNB"/>
    <property type="match status" value="1"/>
</dbReference>
<dbReference type="PANTHER" id="PTHR23355">
    <property type="entry name" value="RIBONUCLEASE"/>
    <property type="match status" value="1"/>
</dbReference>
<dbReference type="Proteomes" id="UP000014254">
    <property type="component" value="Unassembled WGS sequence"/>
</dbReference>
<feature type="compositionally biased region" description="Low complexity" evidence="2">
    <location>
        <begin position="249"/>
        <end position="259"/>
    </location>
</feature>
<feature type="region of interest" description="Disordered" evidence="2">
    <location>
        <begin position="1030"/>
        <end position="1058"/>
    </location>
</feature>
<dbReference type="OrthoDB" id="372421at2759"/>
<dbReference type="STRING" id="1220926.S2JUR3"/>
<dbReference type="FunCoup" id="S2JUR3">
    <property type="interactions" value="48"/>
</dbReference>
<dbReference type="Pfam" id="PF00773">
    <property type="entry name" value="RNB"/>
    <property type="match status" value="1"/>
</dbReference>
<dbReference type="InterPro" id="IPR041093">
    <property type="entry name" value="Dis3l2-like_C"/>
</dbReference>
<accession>S2JUR3</accession>
<name>S2JUR3_MUCC1</name>